<reference evidence="2" key="1">
    <citation type="journal article" date="2015" name="Nat. Genet.">
        <title>The genome and transcriptome of the zoonotic hookworm Ancylostoma ceylanicum identify infection-specific gene families.</title>
        <authorList>
            <person name="Schwarz E.M."/>
            <person name="Hu Y."/>
            <person name="Antoshechkin I."/>
            <person name="Miller M.M."/>
            <person name="Sternberg P.W."/>
            <person name="Aroian R.V."/>
        </authorList>
    </citation>
    <scope>NUCLEOTIDE SEQUENCE</scope>
    <source>
        <strain evidence="2">HY135</strain>
    </source>
</reference>
<evidence type="ECO:0000313" key="2">
    <source>
        <dbReference type="Proteomes" id="UP000024635"/>
    </source>
</evidence>
<dbReference type="Proteomes" id="UP000024635">
    <property type="component" value="Unassembled WGS sequence"/>
</dbReference>
<dbReference type="AlphaFoldDB" id="A0A016TKF1"/>
<sequence>MLKVMDCTVDSFRQCVYRNSGGADTEARSAIGQTARLGSIQCLCKEEPLNLIEKAASINNQFKSRPRRITQCQWRRFHGRRTTETIVRDRQNRYWKRQSRLLLPRTGAPQHPRGRAMWMLGVAPFQSAEVAIMIDVPGTWERQS</sequence>
<dbReference type="EMBL" id="JARK01001430">
    <property type="protein sequence ID" value="EYC03469.1"/>
    <property type="molecule type" value="Genomic_DNA"/>
</dbReference>
<name>A0A016TKF1_9BILA</name>
<gene>
    <name evidence="1" type="primary">Acey_s0094.g2777</name>
    <name evidence="1" type="ORF">Y032_0094g2777</name>
</gene>
<accession>A0A016TKF1</accession>
<keyword evidence="2" id="KW-1185">Reference proteome</keyword>
<protein>
    <submittedName>
        <fullName evidence="1">Uncharacterized protein</fullName>
    </submittedName>
</protein>
<evidence type="ECO:0000313" key="1">
    <source>
        <dbReference type="EMBL" id="EYC03469.1"/>
    </source>
</evidence>
<organism evidence="1 2">
    <name type="scientific">Ancylostoma ceylanicum</name>
    <dbReference type="NCBI Taxonomy" id="53326"/>
    <lineage>
        <taxon>Eukaryota</taxon>
        <taxon>Metazoa</taxon>
        <taxon>Ecdysozoa</taxon>
        <taxon>Nematoda</taxon>
        <taxon>Chromadorea</taxon>
        <taxon>Rhabditida</taxon>
        <taxon>Rhabditina</taxon>
        <taxon>Rhabditomorpha</taxon>
        <taxon>Strongyloidea</taxon>
        <taxon>Ancylostomatidae</taxon>
        <taxon>Ancylostomatinae</taxon>
        <taxon>Ancylostoma</taxon>
    </lineage>
</organism>
<comment type="caution">
    <text evidence="1">The sequence shown here is derived from an EMBL/GenBank/DDBJ whole genome shotgun (WGS) entry which is preliminary data.</text>
</comment>
<proteinExistence type="predicted"/>